<evidence type="ECO:0000313" key="1">
    <source>
        <dbReference type="EMBL" id="KAG6945269.1"/>
    </source>
</evidence>
<proteinExistence type="predicted"/>
<reference evidence="1" key="1">
    <citation type="submission" date="2021-01" db="EMBL/GenBank/DDBJ databases">
        <title>Phytophthora aleatoria, a newly-described species from Pinus radiata is distinct from Phytophthora cactorum isolates based on comparative genomics.</title>
        <authorList>
            <person name="Mcdougal R."/>
            <person name="Panda P."/>
            <person name="Williams N."/>
            <person name="Studholme D.J."/>
        </authorList>
    </citation>
    <scope>NUCLEOTIDE SEQUENCE</scope>
    <source>
        <strain evidence="1">NZFS 4037</strain>
    </source>
</reference>
<protein>
    <submittedName>
        <fullName evidence="1">Uncharacterized protein</fullName>
    </submittedName>
</protein>
<accession>A0A8J5IDU5</accession>
<gene>
    <name evidence="1" type="ORF">JG688_00016638</name>
</gene>
<sequence length="68" mass="7421">MTFRSSGQVRGGFRPRCLICGADLGGITEGPHRSSDFRFTALGKVLNIPEAEINLWEGIHLGKFAVTM</sequence>
<name>A0A8J5IDU5_9STRA</name>
<keyword evidence="2" id="KW-1185">Reference proteome</keyword>
<comment type="caution">
    <text evidence="1">The sequence shown here is derived from an EMBL/GenBank/DDBJ whole genome shotgun (WGS) entry which is preliminary data.</text>
</comment>
<dbReference type="EMBL" id="JAENGY010002150">
    <property type="protein sequence ID" value="KAG6945269.1"/>
    <property type="molecule type" value="Genomic_DNA"/>
</dbReference>
<evidence type="ECO:0000313" key="2">
    <source>
        <dbReference type="Proteomes" id="UP000709295"/>
    </source>
</evidence>
<dbReference type="Proteomes" id="UP000709295">
    <property type="component" value="Unassembled WGS sequence"/>
</dbReference>
<organism evidence="1 2">
    <name type="scientific">Phytophthora aleatoria</name>
    <dbReference type="NCBI Taxonomy" id="2496075"/>
    <lineage>
        <taxon>Eukaryota</taxon>
        <taxon>Sar</taxon>
        <taxon>Stramenopiles</taxon>
        <taxon>Oomycota</taxon>
        <taxon>Peronosporomycetes</taxon>
        <taxon>Peronosporales</taxon>
        <taxon>Peronosporaceae</taxon>
        <taxon>Phytophthora</taxon>
    </lineage>
</organism>
<dbReference type="AlphaFoldDB" id="A0A8J5IDU5"/>